<dbReference type="AlphaFoldDB" id="A0AA40ZQV4"/>
<gene>
    <name evidence="9" type="ORF">H6D15_00250</name>
</gene>
<accession>A0AA40ZQV4</accession>
<evidence type="ECO:0000256" key="2">
    <source>
        <dbReference type="ARBA" id="ARBA00022448"/>
    </source>
</evidence>
<evidence type="ECO:0000256" key="5">
    <source>
        <dbReference type="ARBA" id="ARBA00022989"/>
    </source>
</evidence>
<feature type="transmembrane region" description="Helical" evidence="7">
    <location>
        <begin position="428"/>
        <end position="453"/>
    </location>
</feature>
<dbReference type="RefSeq" id="WP_204970691.1">
    <property type="nucleotide sequence ID" value="NZ_JAAZTS010000001.1"/>
</dbReference>
<proteinExistence type="predicted"/>
<evidence type="ECO:0000256" key="7">
    <source>
        <dbReference type="SAM" id="Phobius"/>
    </source>
</evidence>
<dbReference type="Proteomes" id="UP000698924">
    <property type="component" value="Unassembled WGS sequence"/>
</dbReference>
<feature type="transmembrane region" description="Helical" evidence="7">
    <location>
        <begin position="176"/>
        <end position="195"/>
    </location>
</feature>
<keyword evidence="4 7" id="KW-0812">Transmembrane</keyword>
<dbReference type="InterPro" id="IPR020846">
    <property type="entry name" value="MFS_dom"/>
</dbReference>
<feature type="transmembrane region" description="Helical" evidence="7">
    <location>
        <begin position="20"/>
        <end position="42"/>
    </location>
</feature>
<evidence type="ECO:0000313" key="10">
    <source>
        <dbReference type="Proteomes" id="UP000698924"/>
    </source>
</evidence>
<keyword evidence="5 7" id="KW-1133">Transmembrane helix</keyword>
<dbReference type="Pfam" id="PF07690">
    <property type="entry name" value="MFS_1"/>
    <property type="match status" value="1"/>
</dbReference>
<reference evidence="9 10" key="1">
    <citation type="journal article" date="2021" name="Sci. Rep.">
        <title>The distribution of antibiotic resistance genes in chicken gut microbiota commensals.</title>
        <authorList>
            <person name="Juricova H."/>
            <person name="Matiasovicova J."/>
            <person name="Kubasova T."/>
            <person name="Cejkova D."/>
            <person name="Rychlik I."/>
        </authorList>
    </citation>
    <scope>NUCLEOTIDE SEQUENCE [LARGE SCALE GENOMIC DNA]</scope>
    <source>
        <strain evidence="9 10">An421</strain>
    </source>
</reference>
<feature type="transmembrane region" description="Helical" evidence="7">
    <location>
        <begin position="267"/>
        <end position="286"/>
    </location>
</feature>
<dbReference type="GO" id="GO:0005886">
    <property type="term" value="C:plasma membrane"/>
    <property type="evidence" value="ECO:0007669"/>
    <property type="project" value="UniProtKB-SubCell"/>
</dbReference>
<dbReference type="PROSITE" id="PS50850">
    <property type="entry name" value="MFS"/>
    <property type="match status" value="1"/>
</dbReference>
<comment type="caution">
    <text evidence="9">The sequence shown here is derived from an EMBL/GenBank/DDBJ whole genome shotgun (WGS) entry which is preliminary data.</text>
</comment>
<feature type="transmembrane region" description="Helical" evidence="7">
    <location>
        <begin position="395"/>
        <end position="416"/>
    </location>
</feature>
<organism evidence="9 10">
    <name type="scientific">Caecibacteroides pullorum</name>
    <dbReference type="NCBI Taxonomy" id="2725562"/>
    <lineage>
        <taxon>Bacteria</taxon>
        <taxon>Pseudomonadati</taxon>
        <taxon>Bacteroidota</taxon>
        <taxon>Bacteroidia</taxon>
        <taxon>Bacteroidales</taxon>
        <taxon>Bacteroidaceae</taxon>
        <taxon>Caecibacteroides</taxon>
    </lineage>
</organism>
<dbReference type="PANTHER" id="PTHR42718:SF46">
    <property type="entry name" value="BLR6921 PROTEIN"/>
    <property type="match status" value="1"/>
</dbReference>
<evidence type="ECO:0000259" key="8">
    <source>
        <dbReference type="PROSITE" id="PS50850"/>
    </source>
</evidence>
<feature type="transmembrane region" description="Helical" evidence="7">
    <location>
        <begin position="331"/>
        <end position="349"/>
    </location>
</feature>
<feature type="transmembrane region" description="Helical" evidence="7">
    <location>
        <begin position="145"/>
        <end position="170"/>
    </location>
</feature>
<dbReference type="Gene3D" id="1.20.1720.10">
    <property type="entry name" value="Multidrug resistance protein D"/>
    <property type="match status" value="1"/>
</dbReference>
<feature type="transmembrane region" description="Helical" evidence="7">
    <location>
        <begin position="298"/>
        <end position="319"/>
    </location>
</feature>
<keyword evidence="3" id="KW-1003">Cell membrane</keyword>
<keyword evidence="2" id="KW-0813">Transport</keyword>
<dbReference type="SUPFAM" id="SSF103473">
    <property type="entry name" value="MFS general substrate transporter"/>
    <property type="match status" value="1"/>
</dbReference>
<dbReference type="EMBL" id="JACJMO010000001">
    <property type="protein sequence ID" value="MBM6856047.1"/>
    <property type="molecule type" value="Genomic_DNA"/>
</dbReference>
<keyword evidence="6 7" id="KW-0472">Membrane</keyword>
<evidence type="ECO:0000256" key="6">
    <source>
        <dbReference type="ARBA" id="ARBA00023136"/>
    </source>
</evidence>
<evidence type="ECO:0000256" key="4">
    <source>
        <dbReference type="ARBA" id="ARBA00022692"/>
    </source>
</evidence>
<feature type="domain" description="Major facilitator superfamily (MFS) profile" evidence="8">
    <location>
        <begin position="20"/>
        <end position="451"/>
    </location>
</feature>
<evidence type="ECO:0000256" key="3">
    <source>
        <dbReference type="ARBA" id="ARBA00022475"/>
    </source>
</evidence>
<evidence type="ECO:0000256" key="1">
    <source>
        <dbReference type="ARBA" id="ARBA00004651"/>
    </source>
</evidence>
<dbReference type="GO" id="GO:0022857">
    <property type="term" value="F:transmembrane transporter activity"/>
    <property type="evidence" value="ECO:0007669"/>
    <property type="project" value="InterPro"/>
</dbReference>
<feature type="transmembrane region" description="Helical" evidence="7">
    <location>
        <begin position="229"/>
        <end position="246"/>
    </location>
</feature>
<evidence type="ECO:0000313" key="9">
    <source>
        <dbReference type="EMBL" id="MBM6856047.1"/>
    </source>
</evidence>
<dbReference type="InterPro" id="IPR036259">
    <property type="entry name" value="MFS_trans_sf"/>
</dbReference>
<keyword evidence="10" id="KW-1185">Reference proteome</keyword>
<feature type="transmembrane region" description="Helical" evidence="7">
    <location>
        <begin position="355"/>
        <end position="374"/>
    </location>
</feature>
<feature type="transmembrane region" description="Helical" evidence="7">
    <location>
        <begin position="54"/>
        <end position="74"/>
    </location>
</feature>
<comment type="subcellular location">
    <subcellularLocation>
        <location evidence="1">Cell membrane</location>
        <topology evidence="1">Multi-pass membrane protein</topology>
    </subcellularLocation>
</comment>
<dbReference type="Gene3D" id="1.20.1250.20">
    <property type="entry name" value="MFS general substrate transporter like domains"/>
    <property type="match status" value="1"/>
</dbReference>
<feature type="transmembrane region" description="Helical" evidence="7">
    <location>
        <begin position="111"/>
        <end position="133"/>
    </location>
</feature>
<protein>
    <submittedName>
        <fullName evidence="9">MFS transporter</fullName>
    </submittedName>
</protein>
<dbReference type="CDD" id="cd17321">
    <property type="entry name" value="MFS_MMR_MDR_like"/>
    <property type="match status" value="1"/>
</dbReference>
<name>A0AA40ZQV4_9BACT</name>
<sequence length="463" mass="49545">MFECIKENRKCNERTVKSIALFLVLSSYFITAIDGSIVITGLKRIAEDLQLSSVSLSWVQNAYVLVFGGFMLLGGRLGDTLGRKRMFNLSLMLFGFGSLGAGVAPSAGIMIAARFVQGVGAAVMAPAALALIMDYFEGEKRTKAVAWYGSISGIGLCFGLIIGGAVTTYLTWRDGFLINVPIVGVMLFLSVKYLLNADLTKHRFDIIGTLLSVAGVFCVIYAIDGASAVALWLVSGIVLLTLLVHAEQKAPMPIMPLSLFHSRTRRNAYVARALLIAALMGYNFFISEFMQDAFHFTPLLTGLAFLPMTITTFLGAVEVPKLVHKYGNKKILYVGLSLVLLGFFLLLSLTVGKSYLYGIAFPMLFIGIGQGLAMSPLTNLGIEDVDKRDSGAASGLVNASHQIGGALGLSLMTAASNGVVDAGMRCHIGMAVALVCIILALGISAFPSMRYLYTLKAGGSKHR</sequence>
<dbReference type="PANTHER" id="PTHR42718">
    <property type="entry name" value="MAJOR FACILITATOR SUPERFAMILY MULTIDRUG TRANSPORTER MFSC"/>
    <property type="match status" value="1"/>
</dbReference>
<feature type="transmembrane region" description="Helical" evidence="7">
    <location>
        <begin position="204"/>
        <end position="223"/>
    </location>
</feature>
<dbReference type="InterPro" id="IPR011701">
    <property type="entry name" value="MFS"/>
</dbReference>
<feature type="transmembrane region" description="Helical" evidence="7">
    <location>
        <begin position="86"/>
        <end position="105"/>
    </location>
</feature>